<gene>
    <name evidence="1" type="ORF">T4D_2100</name>
</gene>
<dbReference type="AlphaFoldDB" id="A0A0V1FWH2"/>
<dbReference type="EMBL" id="JYDT01000022">
    <property type="protein sequence ID" value="KRY90394.1"/>
    <property type="molecule type" value="Genomic_DNA"/>
</dbReference>
<name>A0A0V1FWH2_TRIPS</name>
<comment type="caution">
    <text evidence="1">The sequence shown here is derived from an EMBL/GenBank/DDBJ whole genome shotgun (WGS) entry which is preliminary data.</text>
</comment>
<keyword evidence="2" id="KW-1185">Reference proteome</keyword>
<reference evidence="1 2" key="1">
    <citation type="submission" date="2015-01" db="EMBL/GenBank/DDBJ databases">
        <title>Evolution of Trichinella species and genotypes.</title>
        <authorList>
            <person name="Korhonen P.K."/>
            <person name="Edoardo P."/>
            <person name="Giuseppe L.R."/>
            <person name="Gasser R.B."/>
        </authorList>
    </citation>
    <scope>NUCLEOTIDE SEQUENCE [LARGE SCALE GENOMIC DNA]</scope>
    <source>
        <strain evidence="1">ISS470</strain>
    </source>
</reference>
<sequence length="106" mass="12323">MIQGKGRETKNNYLIKQCARIAGSHKGYAKFHKIHRKLRSSCGMNGIQNWRIASLITLQSCKSGTLLQRNNSRQISRYPPLWVFDIYRAERPAYCMQAPFQSDNFE</sequence>
<accession>A0A0V1FWH2</accession>
<evidence type="ECO:0000313" key="1">
    <source>
        <dbReference type="EMBL" id="KRY90394.1"/>
    </source>
</evidence>
<protein>
    <submittedName>
        <fullName evidence="1">Uncharacterized protein</fullName>
    </submittedName>
</protein>
<evidence type="ECO:0000313" key="2">
    <source>
        <dbReference type="Proteomes" id="UP000054995"/>
    </source>
</evidence>
<organism evidence="1 2">
    <name type="scientific">Trichinella pseudospiralis</name>
    <name type="common">Parasitic roundworm</name>
    <dbReference type="NCBI Taxonomy" id="6337"/>
    <lineage>
        <taxon>Eukaryota</taxon>
        <taxon>Metazoa</taxon>
        <taxon>Ecdysozoa</taxon>
        <taxon>Nematoda</taxon>
        <taxon>Enoplea</taxon>
        <taxon>Dorylaimia</taxon>
        <taxon>Trichinellida</taxon>
        <taxon>Trichinellidae</taxon>
        <taxon>Trichinella</taxon>
    </lineage>
</organism>
<dbReference type="Proteomes" id="UP000054995">
    <property type="component" value="Unassembled WGS sequence"/>
</dbReference>
<proteinExistence type="predicted"/>